<dbReference type="GO" id="GO:0000027">
    <property type="term" value="P:ribosomal large subunit assembly"/>
    <property type="evidence" value="ECO:0007669"/>
    <property type="project" value="TreeGrafter"/>
</dbReference>
<dbReference type="GO" id="GO:0005634">
    <property type="term" value="C:nucleus"/>
    <property type="evidence" value="ECO:0007669"/>
    <property type="project" value="TreeGrafter"/>
</dbReference>
<reference evidence="3 4" key="1">
    <citation type="journal article" date="2018" name="Front. Plant Sci.">
        <title>Red Clover (Trifolium pratense) and Zigzag Clover (T. medium) - A Picture of Genomic Similarities and Differences.</title>
        <authorList>
            <person name="Dluhosova J."/>
            <person name="Istvanek J."/>
            <person name="Nedelnik J."/>
            <person name="Repkova J."/>
        </authorList>
    </citation>
    <scope>NUCLEOTIDE SEQUENCE [LARGE SCALE GENOMIC DNA]</scope>
    <source>
        <strain evidence="4">cv. 10/8</strain>
        <tissue evidence="3">Leaf</tissue>
    </source>
</reference>
<dbReference type="GO" id="GO:0005524">
    <property type="term" value="F:ATP binding"/>
    <property type="evidence" value="ECO:0007669"/>
    <property type="project" value="UniProtKB-KW"/>
</dbReference>
<keyword evidence="4" id="KW-1185">Reference proteome</keyword>
<keyword evidence="1" id="KW-0547">Nucleotide-binding</keyword>
<evidence type="ECO:0000313" key="3">
    <source>
        <dbReference type="EMBL" id="MCH95808.1"/>
    </source>
</evidence>
<dbReference type="GO" id="GO:0000055">
    <property type="term" value="P:ribosomal large subunit export from nucleus"/>
    <property type="evidence" value="ECO:0007669"/>
    <property type="project" value="TreeGrafter"/>
</dbReference>
<dbReference type="AlphaFoldDB" id="A0A392N9T6"/>
<organism evidence="3 4">
    <name type="scientific">Trifolium medium</name>
    <dbReference type="NCBI Taxonomy" id="97028"/>
    <lineage>
        <taxon>Eukaryota</taxon>
        <taxon>Viridiplantae</taxon>
        <taxon>Streptophyta</taxon>
        <taxon>Embryophyta</taxon>
        <taxon>Tracheophyta</taxon>
        <taxon>Spermatophyta</taxon>
        <taxon>Magnoliopsida</taxon>
        <taxon>eudicotyledons</taxon>
        <taxon>Gunneridae</taxon>
        <taxon>Pentapetalae</taxon>
        <taxon>rosids</taxon>
        <taxon>fabids</taxon>
        <taxon>Fabales</taxon>
        <taxon>Fabaceae</taxon>
        <taxon>Papilionoideae</taxon>
        <taxon>50 kb inversion clade</taxon>
        <taxon>NPAAA clade</taxon>
        <taxon>Hologalegina</taxon>
        <taxon>IRL clade</taxon>
        <taxon>Trifolieae</taxon>
        <taxon>Trifolium</taxon>
    </lineage>
</organism>
<dbReference type="Proteomes" id="UP000265520">
    <property type="component" value="Unassembled WGS sequence"/>
</dbReference>
<feature type="non-terminal residue" evidence="3">
    <location>
        <position position="166"/>
    </location>
</feature>
<evidence type="ECO:0000256" key="2">
    <source>
        <dbReference type="ARBA" id="ARBA00022840"/>
    </source>
</evidence>
<dbReference type="PANTHER" id="PTHR48103:SF2">
    <property type="entry name" value="MIDASIN"/>
    <property type="match status" value="1"/>
</dbReference>
<dbReference type="EMBL" id="LXQA010030728">
    <property type="protein sequence ID" value="MCH95808.1"/>
    <property type="molecule type" value="Genomic_DNA"/>
</dbReference>
<sequence length="166" mass="19080">MGYRITDQGYRARGMDCTGECKSLPQCRAIYHIFMADFWLCHHYPLITFDKIIVVLDRINSLVEPSGSITVNERGIVDGNPLVIHPHQNFRMFLTVNPRYGEVSRAMRNRGVEIFMMEPYWALDDISGSLEIFESKDVKRFLSLAGIPFAQLIDSMARAHMYAKSE</sequence>
<keyword evidence="2" id="KW-0067">ATP-binding</keyword>
<dbReference type="GO" id="GO:0030687">
    <property type="term" value="C:preribosome, large subunit precursor"/>
    <property type="evidence" value="ECO:0007669"/>
    <property type="project" value="TreeGrafter"/>
</dbReference>
<accession>A0A392N9T6</accession>
<evidence type="ECO:0000313" key="4">
    <source>
        <dbReference type="Proteomes" id="UP000265520"/>
    </source>
</evidence>
<comment type="caution">
    <text evidence="3">The sequence shown here is derived from an EMBL/GenBank/DDBJ whole genome shotgun (WGS) entry which is preliminary data.</text>
</comment>
<evidence type="ECO:0000256" key="1">
    <source>
        <dbReference type="ARBA" id="ARBA00022741"/>
    </source>
</evidence>
<proteinExistence type="predicted"/>
<dbReference type="PANTHER" id="PTHR48103">
    <property type="entry name" value="MIDASIN-RELATED"/>
    <property type="match status" value="1"/>
</dbReference>
<protein>
    <submittedName>
        <fullName evidence="3">Midasin</fullName>
    </submittedName>
</protein>
<name>A0A392N9T6_9FABA</name>